<keyword evidence="9" id="KW-1185">Reference proteome</keyword>
<dbReference type="InterPro" id="IPR011527">
    <property type="entry name" value="ABC1_TM_dom"/>
</dbReference>
<comment type="subcellular location">
    <subcellularLocation>
        <location evidence="1">Membrane</location>
        <topology evidence="1">Multi-pass membrane protein</topology>
    </subcellularLocation>
</comment>
<gene>
    <name evidence="8" type="ORF">F3Y22_tig00110246pilonHSYRG00018</name>
</gene>
<dbReference type="GO" id="GO:0140359">
    <property type="term" value="F:ABC-type transporter activity"/>
    <property type="evidence" value="ECO:0007669"/>
    <property type="project" value="InterPro"/>
</dbReference>
<accession>A0A6A3B8B0</accession>
<feature type="chain" id="PRO_5025635741" description="ABC transmembrane type-1 domain-containing protein" evidence="6">
    <location>
        <begin position="22"/>
        <end position="229"/>
    </location>
</feature>
<dbReference type="GO" id="GO:0005886">
    <property type="term" value="C:plasma membrane"/>
    <property type="evidence" value="ECO:0007669"/>
    <property type="project" value="TreeGrafter"/>
</dbReference>
<organism evidence="8 9">
    <name type="scientific">Hibiscus syriacus</name>
    <name type="common">Rose of Sharon</name>
    <dbReference type="NCBI Taxonomy" id="106335"/>
    <lineage>
        <taxon>Eukaryota</taxon>
        <taxon>Viridiplantae</taxon>
        <taxon>Streptophyta</taxon>
        <taxon>Embryophyta</taxon>
        <taxon>Tracheophyta</taxon>
        <taxon>Spermatophyta</taxon>
        <taxon>Magnoliopsida</taxon>
        <taxon>eudicotyledons</taxon>
        <taxon>Gunneridae</taxon>
        <taxon>Pentapetalae</taxon>
        <taxon>rosids</taxon>
        <taxon>malvids</taxon>
        <taxon>Malvales</taxon>
        <taxon>Malvaceae</taxon>
        <taxon>Malvoideae</taxon>
        <taxon>Hibiscus</taxon>
    </lineage>
</organism>
<dbReference type="Proteomes" id="UP000436088">
    <property type="component" value="Unassembled WGS sequence"/>
</dbReference>
<proteinExistence type="predicted"/>
<protein>
    <recommendedName>
        <fullName evidence="7">ABC transmembrane type-1 domain-containing protein</fullName>
    </recommendedName>
</protein>
<keyword evidence="4 5" id="KW-0472">Membrane</keyword>
<dbReference type="SUPFAM" id="SSF90123">
    <property type="entry name" value="ABC transporter transmembrane region"/>
    <property type="match status" value="1"/>
</dbReference>
<evidence type="ECO:0000313" key="8">
    <source>
        <dbReference type="EMBL" id="KAE8712583.1"/>
    </source>
</evidence>
<evidence type="ECO:0000256" key="1">
    <source>
        <dbReference type="ARBA" id="ARBA00004141"/>
    </source>
</evidence>
<dbReference type="InterPro" id="IPR039421">
    <property type="entry name" value="Type_1_exporter"/>
</dbReference>
<dbReference type="PANTHER" id="PTHR24222">
    <property type="entry name" value="ABC TRANSPORTER B FAMILY"/>
    <property type="match status" value="1"/>
</dbReference>
<evidence type="ECO:0000256" key="6">
    <source>
        <dbReference type="SAM" id="SignalP"/>
    </source>
</evidence>
<dbReference type="Gene3D" id="1.20.1560.10">
    <property type="entry name" value="ABC transporter type 1, transmembrane domain"/>
    <property type="match status" value="1"/>
</dbReference>
<feature type="transmembrane region" description="Helical" evidence="5">
    <location>
        <begin position="78"/>
        <end position="99"/>
    </location>
</feature>
<name>A0A6A3B8B0_HIBSY</name>
<keyword evidence="6" id="KW-0732">Signal</keyword>
<reference evidence="8" key="1">
    <citation type="submission" date="2019-09" db="EMBL/GenBank/DDBJ databases">
        <title>Draft genome information of white flower Hibiscus syriacus.</title>
        <authorList>
            <person name="Kim Y.-M."/>
        </authorList>
    </citation>
    <scope>NUCLEOTIDE SEQUENCE [LARGE SCALE GENOMIC DNA]</scope>
    <source>
        <strain evidence="8">YM2019G1</strain>
    </source>
</reference>
<dbReference type="Pfam" id="PF00664">
    <property type="entry name" value="ABC_membrane"/>
    <property type="match status" value="1"/>
</dbReference>
<keyword evidence="2 5" id="KW-0812">Transmembrane</keyword>
<evidence type="ECO:0000256" key="5">
    <source>
        <dbReference type="SAM" id="Phobius"/>
    </source>
</evidence>
<feature type="domain" description="ABC transmembrane type-1" evidence="7">
    <location>
        <begin position="22"/>
        <end position="149"/>
    </location>
</feature>
<keyword evidence="3 5" id="KW-1133">Transmembrane helix</keyword>
<dbReference type="GO" id="GO:0005524">
    <property type="term" value="F:ATP binding"/>
    <property type="evidence" value="ECO:0007669"/>
    <property type="project" value="InterPro"/>
</dbReference>
<comment type="caution">
    <text evidence="8">The sequence shown here is derived from an EMBL/GenBank/DDBJ whole genome shotgun (WGS) entry which is preliminary data.</text>
</comment>
<feature type="signal peptide" evidence="6">
    <location>
        <begin position="1"/>
        <end position="21"/>
    </location>
</feature>
<evidence type="ECO:0000259" key="7">
    <source>
        <dbReference type="PROSITE" id="PS50929"/>
    </source>
</evidence>
<sequence>MLCTWSTLVLLFSHRLDRCVAFWMQTGERQTTRLHLKYLQSVLRKDISYFDTEARDSNIIFHISSDAILVQDAIGDKLTLLTLVVVPLIAIAGGAYTIIMPTLSEKGEAAYAEAGKIAEEVISQIRTVYAFVGEEKAVKAYYSSLANMLLKWGREVDLKKGCVLDLPMACFSVPGPFSFGQAAPNLAAIAKGRAAATNIFSMIKADSKPSGQSDGETILPKVVGKIRVS</sequence>
<evidence type="ECO:0000256" key="3">
    <source>
        <dbReference type="ARBA" id="ARBA00022989"/>
    </source>
</evidence>
<dbReference type="AlphaFoldDB" id="A0A6A3B8B0"/>
<dbReference type="PROSITE" id="PS50929">
    <property type="entry name" value="ABC_TM1F"/>
    <property type="match status" value="1"/>
</dbReference>
<evidence type="ECO:0000256" key="2">
    <source>
        <dbReference type="ARBA" id="ARBA00022692"/>
    </source>
</evidence>
<evidence type="ECO:0000256" key="4">
    <source>
        <dbReference type="ARBA" id="ARBA00023136"/>
    </source>
</evidence>
<dbReference type="InterPro" id="IPR036640">
    <property type="entry name" value="ABC1_TM_sf"/>
</dbReference>
<evidence type="ECO:0000313" key="9">
    <source>
        <dbReference type="Proteomes" id="UP000436088"/>
    </source>
</evidence>
<dbReference type="EMBL" id="VEPZ02000893">
    <property type="protein sequence ID" value="KAE8712583.1"/>
    <property type="molecule type" value="Genomic_DNA"/>
</dbReference>
<dbReference type="PANTHER" id="PTHR24222:SF76">
    <property type="entry name" value="MYCOBACTIN IMPORT ATP-BINDING_PERMEASE PROTEIN IRTB"/>
    <property type="match status" value="1"/>
</dbReference>